<accession>A0A1X2CJP7</accession>
<reference evidence="1 2" key="1">
    <citation type="submission" date="2016-01" db="EMBL/GenBank/DDBJ databases">
        <title>The new phylogeny of the genus Mycobacterium.</title>
        <authorList>
            <person name="Tarcisio F."/>
            <person name="Conor M."/>
            <person name="Antonella G."/>
            <person name="Elisabetta G."/>
            <person name="Giulia F.S."/>
            <person name="Sara T."/>
            <person name="Anna F."/>
            <person name="Clotilde B."/>
            <person name="Roberto B."/>
            <person name="Veronica D.S."/>
            <person name="Fabio R."/>
            <person name="Monica P."/>
            <person name="Olivier J."/>
            <person name="Enrico T."/>
            <person name="Nicola S."/>
        </authorList>
    </citation>
    <scope>NUCLEOTIDE SEQUENCE [LARGE SCALE GENOMIC DNA]</scope>
    <source>
        <strain evidence="1 2">DSM 45176</strain>
    </source>
</reference>
<protein>
    <submittedName>
        <fullName evidence="1">Uncharacterized protein</fullName>
    </submittedName>
</protein>
<sequence>MRGLDRLTSVNHHIAVTHFLQYFGVGDRPFAGEERGFQQPLRIQLVWTSRRGSPGSFGWLGVSTLDLFEHLLNVGGRELITRRGADGAQLGVEVAAWFALPRLAQHTANPVGDGHSMPACDLLNLVPFVRVEEYL</sequence>
<keyword evidence="2" id="KW-1185">Reference proteome</keyword>
<dbReference type="Proteomes" id="UP000193087">
    <property type="component" value="Unassembled WGS sequence"/>
</dbReference>
<comment type="caution">
    <text evidence="1">The sequence shown here is derived from an EMBL/GenBank/DDBJ whole genome shotgun (WGS) entry which is preliminary data.</text>
</comment>
<organism evidence="1 2">
    <name type="scientific">Mycobacterium riyadhense</name>
    <dbReference type="NCBI Taxonomy" id="486698"/>
    <lineage>
        <taxon>Bacteria</taxon>
        <taxon>Bacillati</taxon>
        <taxon>Actinomycetota</taxon>
        <taxon>Actinomycetes</taxon>
        <taxon>Mycobacteriales</taxon>
        <taxon>Mycobacteriaceae</taxon>
        <taxon>Mycobacterium</taxon>
    </lineage>
</organism>
<evidence type="ECO:0000313" key="1">
    <source>
        <dbReference type="EMBL" id="ORW76147.1"/>
    </source>
</evidence>
<name>A0A1X2CJP7_9MYCO</name>
<dbReference type="AlphaFoldDB" id="A0A1X2CJP7"/>
<dbReference type="EMBL" id="LQPQ01000103">
    <property type="protein sequence ID" value="ORW76147.1"/>
    <property type="molecule type" value="Genomic_DNA"/>
</dbReference>
<evidence type="ECO:0000313" key="2">
    <source>
        <dbReference type="Proteomes" id="UP000193087"/>
    </source>
</evidence>
<proteinExistence type="predicted"/>
<gene>
    <name evidence="1" type="ORF">AWC22_21730</name>
</gene>